<proteinExistence type="predicted"/>
<sequence>MRQTNILAKLDWISILIYVLLMLIGWVNIYAAVYNAEHHSIFDMTQRYGKQLMWICAALVLFFAVMLIDSRFFTTFAYYIYGFAIFLLLIPLLTSASVKGAKAWIKIGSFALQPAEIAKFATNLALAKLISQYNFNVNTFKSYLQVGLLLGLPIGIILLQNDTGSSLVFFVFILVLYREGLPGIYLFIGFLMALIFVVTLLYPGGINLLILGVLYAIIYLAVRKNYKHFITFSVGLSLLFYIPYYMNQAMGYDLNLGHIMLLGLSCYAMFFSLRAIFHNYLKKSILFLSLLGCILFSTSVDYVFHNILKAHQRARIEELLGISNDPLGIGYNVKQSKIAIGSGGVQGKGFLNGTQTKFNFVPEQSTDFIFCTIGEEWGFIGTSFVILLFFLLFIRLIFLAERQRSCFSRVYGYGVACILFFHFAVNIGMTIGLAPVIGIPLPFISYGGSSLWSFTILLSIFLKLDSNRMDVLW</sequence>
<evidence type="ECO:0000313" key="1">
    <source>
        <dbReference type="EMBL" id="QZE14504.1"/>
    </source>
</evidence>
<accession>A0AC61NFU9</accession>
<reference evidence="1" key="1">
    <citation type="submission" date="2021-08" db="EMBL/GenBank/DDBJ databases">
        <title>Novel anaerobic bacterium isolated from sea squirt in East Sea, Republic of Korea.</title>
        <authorList>
            <person name="Nguyen T.H."/>
            <person name="Li Z."/>
            <person name="Lee Y.-J."/>
            <person name="Ko J."/>
            <person name="Kim S.-G."/>
        </authorList>
    </citation>
    <scope>NUCLEOTIDE SEQUENCE</scope>
    <source>
        <strain evidence="1">KCTC 25031</strain>
    </source>
</reference>
<evidence type="ECO:0000313" key="2">
    <source>
        <dbReference type="Proteomes" id="UP000826212"/>
    </source>
</evidence>
<name>A0AC61NFU9_9BACT</name>
<protein>
    <submittedName>
        <fullName evidence="1">Rod shape-determining protein RodA</fullName>
    </submittedName>
</protein>
<keyword evidence="2" id="KW-1185">Reference proteome</keyword>
<dbReference type="EMBL" id="CP081303">
    <property type="protein sequence ID" value="QZE14504.1"/>
    <property type="molecule type" value="Genomic_DNA"/>
</dbReference>
<dbReference type="Proteomes" id="UP000826212">
    <property type="component" value="Chromosome"/>
</dbReference>
<gene>
    <name evidence="1" type="primary">rodA</name>
    <name evidence="1" type="ORF">K4L44_01135</name>
</gene>
<organism evidence="1 2">
    <name type="scientific">Halosquirtibacter laminarini</name>
    <dbReference type="NCBI Taxonomy" id="3374600"/>
    <lineage>
        <taxon>Bacteria</taxon>
        <taxon>Pseudomonadati</taxon>
        <taxon>Bacteroidota</taxon>
        <taxon>Bacteroidia</taxon>
        <taxon>Marinilabiliales</taxon>
        <taxon>Prolixibacteraceae</taxon>
        <taxon>Halosquirtibacter</taxon>
    </lineage>
</organism>